<dbReference type="VEuPathDB" id="FungiDB:YALI1_F28144g"/>
<dbReference type="VEuPathDB" id="FungiDB:YALI0_F21307g"/>
<protein>
    <submittedName>
        <fullName evidence="9">Snf7-domain-containing protein</fullName>
    </submittedName>
</protein>
<name>A0A1D8NPF0_YARLL</name>
<evidence type="ECO:0000313" key="10">
    <source>
        <dbReference type="Proteomes" id="UP000182444"/>
    </source>
</evidence>
<dbReference type="OrthoDB" id="441172at2759"/>
<dbReference type="Pfam" id="PF03357">
    <property type="entry name" value="Snf7"/>
    <property type="match status" value="1"/>
</dbReference>
<evidence type="ECO:0000256" key="7">
    <source>
        <dbReference type="SAM" id="MobiDB-lite"/>
    </source>
</evidence>
<dbReference type="Gene3D" id="1.10.287.1060">
    <property type="entry name" value="ESAT-6-like"/>
    <property type="match status" value="1"/>
</dbReference>
<evidence type="ECO:0000256" key="3">
    <source>
        <dbReference type="ARBA" id="ARBA00022448"/>
    </source>
</evidence>
<evidence type="ECO:0000256" key="2">
    <source>
        <dbReference type="ARBA" id="ARBA00006190"/>
    </source>
</evidence>
<dbReference type="GO" id="GO:0005771">
    <property type="term" value="C:multivesicular body"/>
    <property type="evidence" value="ECO:0007669"/>
    <property type="project" value="TreeGrafter"/>
</dbReference>
<evidence type="ECO:0000256" key="4">
    <source>
        <dbReference type="ARBA" id="ARBA00022753"/>
    </source>
</evidence>
<dbReference type="EMBL" id="KZ857326">
    <property type="protein sequence ID" value="RDW28281.1"/>
    <property type="molecule type" value="Genomic_DNA"/>
</dbReference>
<reference evidence="8 10" key="1">
    <citation type="journal article" date="2016" name="PLoS ONE">
        <title>Sequence Assembly of Yarrowia lipolytica Strain W29/CLIB89 Shows Transposable Element Diversity.</title>
        <authorList>
            <person name="Magnan C."/>
            <person name="Yu J."/>
            <person name="Chang I."/>
            <person name="Jahn E."/>
            <person name="Kanomata Y."/>
            <person name="Wu J."/>
            <person name="Zeller M."/>
            <person name="Oakes M."/>
            <person name="Baldi P."/>
            <person name="Sandmeyer S."/>
        </authorList>
    </citation>
    <scope>NUCLEOTIDE SEQUENCE [LARGE SCALE GENOMIC DNA]</scope>
    <source>
        <strain evidence="8">CLIB89</strain>
        <strain evidence="10">CLIB89(W29)</strain>
    </source>
</reference>
<dbReference type="AlphaFoldDB" id="A0A1D8NPF0"/>
<evidence type="ECO:0000256" key="1">
    <source>
        <dbReference type="ARBA" id="ARBA00004608"/>
    </source>
</evidence>
<dbReference type="GO" id="GO:0015031">
    <property type="term" value="P:protein transport"/>
    <property type="evidence" value="ECO:0007669"/>
    <property type="project" value="UniProtKB-KW"/>
</dbReference>
<keyword evidence="6" id="KW-0472">Membrane</keyword>
<dbReference type="EMBL" id="CP017558">
    <property type="protein sequence ID" value="AOW07511.1"/>
    <property type="molecule type" value="Genomic_DNA"/>
</dbReference>
<proteinExistence type="inferred from homology"/>
<dbReference type="KEGG" id="yli:2908019"/>
<dbReference type="GeneID" id="2908019"/>
<reference evidence="9 11" key="2">
    <citation type="submission" date="2018-07" db="EMBL/GenBank/DDBJ databases">
        <title>Draft Genome Assemblies for Five Robust Yarrowia lipolytica Strains Exhibiting High Lipid Production and Pentose Sugar Utilization and Sugar Alcohol Secretion from Undetoxified Lignocellulosic Biomass Hydrolysates.</title>
        <authorList>
            <consortium name="DOE Joint Genome Institute"/>
            <person name="Walker C."/>
            <person name="Ryu S."/>
            <person name="Na H."/>
            <person name="Zane M."/>
            <person name="LaButti K."/>
            <person name="Lipzen A."/>
            <person name="Haridas S."/>
            <person name="Barry K."/>
            <person name="Grigoriev I.V."/>
            <person name="Quarterman J."/>
            <person name="Slininger P."/>
            <person name="Dien B."/>
            <person name="Trinh C.T."/>
        </authorList>
    </citation>
    <scope>NUCLEOTIDE SEQUENCE [LARGE SCALE GENOMIC DNA]</scope>
    <source>
        <strain evidence="9 11">YB392</strain>
    </source>
</reference>
<feature type="region of interest" description="Disordered" evidence="7">
    <location>
        <begin position="162"/>
        <end position="211"/>
    </location>
</feature>
<dbReference type="GO" id="GO:0000815">
    <property type="term" value="C:ESCRT III complex"/>
    <property type="evidence" value="ECO:0007669"/>
    <property type="project" value="TreeGrafter"/>
</dbReference>
<evidence type="ECO:0000256" key="6">
    <source>
        <dbReference type="ARBA" id="ARBA00023136"/>
    </source>
</evidence>
<dbReference type="OMA" id="RAKQPAM"/>
<dbReference type="GO" id="GO:0032511">
    <property type="term" value="P:late endosome to vacuole transport via multivesicular body sorting pathway"/>
    <property type="evidence" value="ECO:0007669"/>
    <property type="project" value="TreeGrafter"/>
</dbReference>
<dbReference type="Proteomes" id="UP000182444">
    <property type="component" value="Chromosome 1F"/>
</dbReference>
<dbReference type="PANTHER" id="PTHR22761">
    <property type="entry name" value="CHARGED MULTIVESICULAR BODY PROTEIN"/>
    <property type="match status" value="1"/>
</dbReference>
<feature type="compositionally biased region" description="Basic and acidic residues" evidence="7">
    <location>
        <begin position="198"/>
        <end position="211"/>
    </location>
</feature>
<dbReference type="PANTHER" id="PTHR22761:SF5">
    <property type="entry name" value="CHARGED MULTIVESICULAR BODY PROTEIN 6"/>
    <property type="match status" value="1"/>
</dbReference>
<comment type="subcellular location">
    <subcellularLocation>
        <location evidence="1">Endosome membrane</location>
    </subcellularLocation>
</comment>
<evidence type="ECO:0000313" key="8">
    <source>
        <dbReference type="EMBL" id="AOW07511.1"/>
    </source>
</evidence>
<gene>
    <name evidence="9" type="ORF">B0I71DRAFT_127586</name>
    <name evidence="8" type="ORF">YALI1_F28144g</name>
</gene>
<dbReference type="RefSeq" id="XP_505703.1">
    <property type="nucleotide sequence ID" value="XM_505703.1"/>
</dbReference>
<dbReference type="eggNOG" id="KOG2910">
    <property type="taxonomic scope" value="Eukaryota"/>
</dbReference>
<dbReference type="Proteomes" id="UP000256601">
    <property type="component" value="Unassembled WGS sequence"/>
</dbReference>
<keyword evidence="3" id="KW-0813">Transport</keyword>
<dbReference type="InterPro" id="IPR005024">
    <property type="entry name" value="Snf7_fam"/>
</dbReference>
<accession>A0A1D8NPF0</accession>
<evidence type="ECO:0000313" key="9">
    <source>
        <dbReference type="EMBL" id="RDW28281.1"/>
    </source>
</evidence>
<sequence length="211" mass="24074">MGNQSSKGIKVTSQDKAILDLKLQRDKLKQYKKKIQVVLDSEVELAKDALKKGDKKRALLALRKKKYQEGMLIKTDEQLETLENLTSSIEFALVQKDVVYGLEQGNKVLKEINQEISLDRVERLRDETEEGIAYQEEVSAMLMSNISNADEEDVQAELEALEQQERAKLPQKQTTFPEVPKDKIEEPMDLPKVPEGIPEDKQPEKKEPLLA</sequence>
<keyword evidence="4" id="KW-0967">Endosome</keyword>
<keyword evidence="5" id="KW-0653">Protein transport</keyword>
<evidence type="ECO:0000256" key="5">
    <source>
        <dbReference type="ARBA" id="ARBA00022927"/>
    </source>
</evidence>
<organism evidence="8 10">
    <name type="scientific">Yarrowia lipolytica</name>
    <name type="common">Candida lipolytica</name>
    <dbReference type="NCBI Taxonomy" id="4952"/>
    <lineage>
        <taxon>Eukaryota</taxon>
        <taxon>Fungi</taxon>
        <taxon>Dikarya</taxon>
        <taxon>Ascomycota</taxon>
        <taxon>Saccharomycotina</taxon>
        <taxon>Dipodascomycetes</taxon>
        <taxon>Dipodascales</taxon>
        <taxon>Dipodascales incertae sedis</taxon>
        <taxon>Yarrowia</taxon>
    </lineage>
</organism>
<dbReference type="GO" id="GO:0006900">
    <property type="term" value="P:vesicle budding from membrane"/>
    <property type="evidence" value="ECO:0007669"/>
    <property type="project" value="TreeGrafter"/>
</dbReference>
<evidence type="ECO:0000313" key="11">
    <source>
        <dbReference type="Proteomes" id="UP000256601"/>
    </source>
</evidence>
<comment type="similarity">
    <text evidence="2">Belongs to the SNF7 family.</text>
</comment>